<name>W8T2J8_PEPAC</name>
<dbReference type="SUPFAM" id="SSF142535">
    <property type="entry name" value="AF0625-like"/>
    <property type="match status" value="1"/>
</dbReference>
<dbReference type="GO" id="GO:0051499">
    <property type="term" value="F:D-aminoacyl-tRNA deacylase activity"/>
    <property type="evidence" value="ECO:0007669"/>
    <property type="project" value="InterPro"/>
</dbReference>
<dbReference type="STRING" id="1286171.EAL2_c06680"/>
<accession>W8T2J8</accession>
<protein>
    <recommendedName>
        <fullName evidence="3">D-aminoacyl-tRNA deacylase</fullName>
    </recommendedName>
</protein>
<dbReference type="AlphaFoldDB" id="W8T2J8"/>
<dbReference type="KEGG" id="eac:EAL2_c06680"/>
<dbReference type="Proteomes" id="UP000019591">
    <property type="component" value="Chromosome"/>
</dbReference>
<dbReference type="Gene3D" id="3.40.630.50">
    <property type="entry name" value="AF0625-like"/>
    <property type="match status" value="1"/>
</dbReference>
<dbReference type="InterPro" id="IPR007508">
    <property type="entry name" value="DtdA"/>
</dbReference>
<proteinExistence type="predicted"/>
<dbReference type="HOGENOM" id="CLU_920216_0_0_9"/>
<evidence type="ECO:0008006" key="3">
    <source>
        <dbReference type="Google" id="ProtNLM"/>
    </source>
</evidence>
<sequence length="313" mass="34805">MENRKAVYFFCMDAEKDEVAPLVFEKSSEILKLSETDMEVDGYPVLEYTDGDGNIIYYVRTGTVICMDYGRYLPILNANFADCDLAVMVNWHGGGNAPDKVICIHTVGDVSSGIFGKSEPKLSTGLARALEKHRRLLGLEDFNVTTEATHWSGIVYGGKAEWINDYKVSFLDVEIGSTPESYNNPIAVETIARALADVFAETAEYPTVLYMGGMHFEDTITNAVLHPTHPVNLTHILPSRWLENEMYTGEEGLLHLMDCINTISGGIKGIVMHEKLGKDQRDLARMLAEILGVPLIKRKAFKSPENTEIYAAN</sequence>
<evidence type="ECO:0000313" key="2">
    <source>
        <dbReference type="Proteomes" id="UP000019591"/>
    </source>
</evidence>
<dbReference type="EMBL" id="CP007452">
    <property type="protein sequence ID" value="AHM55969.1"/>
    <property type="molecule type" value="Genomic_DNA"/>
</dbReference>
<keyword evidence="2" id="KW-1185">Reference proteome</keyword>
<reference evidence="1 2" key="1">
    <citation type="journal article" date="2014" name="Genome Announc.">
        <title>Complete Genome Sequence of Amino Acid-Utilizing Eubacterium acidaminophilum al-2 (DSM 3953).</title>
        <authorList>
            <person name="Poehlein A."/>
            <person name="Andreesen J.R."/>
            <person name="Daniel R."/>
        </authorList>
    </citation>
    <scope>NUCLEOTIDE SEQUENCE [LARGE SCALE GENOMIC DNA]</scope>
    <source>
        <strain evidence="1 2">DSM 3953</strain>
    </source>
</reference>
<dbReference type="eggNOG" id="COG1650">
    <property type="taxonomic scope" value="Bacteria"/>
</dbReference>
<dbReference type="PATRIC" id="fig|1286171.3.peg.614"/>
<gene>
    <name evidence="1" type="ORF">EAL2_c06680</name>
</gene>
<organism evidence="1 2">
    <name type="scientific">Peptoclostridium acidaminophilum DSM 3953</name>
    <dbReference type="NCBI Taxonomy" id="1286171"/>
    <lineage>
        <taxon>Bacteria</taxon>
        <taxon>Bacillati</taxon>
        <taxon>Bacillota</taxon>
        <taxon>Clostridia</taxon>
        <taxon>Peptostreptococcales</taxon>
        <taxon>Peptoclostridiaceae</taxon>
        <taxon>Peptoclostridium</taxon>
    </lineage>
</organism>
<dbReference type="OrthoDB" id="9062299at2"/>
<dbReference type="RefSeq" id="WP_025435013.1">
    <property type="nucleotide sequence ID" value="NZ_CP007452.1"/>
</dbReference>
<dbReference type="Pfam" id="PF04414">
    <property type="entry name" value="tRNA_deacylase"/>
    <property type="match status" value="1"/>
</dbReference>
<evidence type="ECO:0000313" key="1">
    <source>
        <dbReference type="EMBL" id="AHM55969.1"/>
    </source>
</evidence>